<dbReference type="OrthoDB" id="9814290at2"/>
<dbReference type="PANTHER" id="PTHR30071:SF1">
    <property type="entry name" value="CYTOCHROME B_B6 PROTEIN-RELATED"/>
    <property type="match status" value="1"/>
</dbReference>
<dbReference type="InterPro" id="IPR045062">
    <property type="entry name" value="Cyt_c_biogenesis_CcsA/CcmC"/>
</dbReference>
<evidence type="ECO:0000256" key="4">
    <source>
        <dbReference type="ARBA" id="ARBA00022989"/>
    </source>
</evidence>
<evidence type="ECO:0000313" key="8">
    <source>
        <dbReference type="EMBL" id="SDF28612.1"/>
    </source>
</evidence>
<reference evidence="9" key="1">
    <citation type="submission" date="2016-10" db="EMBL/GenBank/DDBJ databases">
        <authorList>
            <person name="Varghese N."/>
            <person name="Submissions S."/>
        </authorList>
    </citation>
    <scope>NUCLEOTIDE SEQUENCE [LARGE SCALE GENOMIC DNA]</scope>
    <source>
        <strain evidence="9">KHC7</strain>
    </source>
</reference>
<dbReference type="GO" id="GO:0017004">
    <property type="term" value="P:cytochrome complex assembly"/>
    <property type="evidence" value="ECO:0007669"/>
    <property type="project" value="UniProtKB-KW"/>
</dbReference>
<organism evidence="8 9">
    <name type="scientific">Desulfovibrio legallii</name>
    <dbReference type="NCBI Taxonomy" id="571438"/>
    <lineage>
        <taxon>Bacteria</taxon>
        <taxon>Pseudomonadati</taxon>
        <taxon>Thermodesulfobacteriota</taxon>
        <taxon>Desulfovibrionia</taxon>
        <taxon>Desulfovibrionales</taxon>
        <taxon>Desulfovibrionaceae</taxon>
        <taxon>Desulfovibrio</taxon>
    </lineage>
</organism>
<dbReference type="GO" id="GO:0020037">
    <property type="term" value="F:heme binding"/>
    <property type="evidence" value="ECO:0007669"/>
    <property type="project" value="InterPro"/>
</dbReference>
<name>A0A1G7JUP1_9BACT</name>
<protein>
    <submittedName>
        <fullName evidence="8">ABC-type uncharacterized transport system, permease component</fullName>
    </submittedName>
</protein>
<comment type="subcellular location">
    <subcellularLocation>
        <location evidence="1">Membrane</location>
        <topology evidence="1">Multi-pass membrane protein</topology>
    </subcellularLocation>
</comment>
<feature type="transmembrane region" description="Helical" evidence="6">
    <location>
        <begin position="126"/>
        <end position="153"/>
    </location>
</feature>
<keyword evidence="5 6" id="KW-0472">Membrane</keyword>
<feature type="transmembrane region" description="Helical" evidence="6">
    <location>
        <begin position="92"/>
        <end position="114"/>
    </location>
</feature>
<sequence length="275" mass="29694">MISPEVSTGITLLLYGLASTAGIAGMLARSPLWRRMGCWLAVAGFVCQTLILGLGFHRALPGGLSLGAYLQLMAWFVALCGIAAWGKLRQEVPLVFAAPLALMLFAMSAPYLGAVVPVPPSLKAPFYALHIGALFLSLALLALAFAAGALFLFMEGRIKSKQSVKGFWQDMPALSMLDRINALTVLTAFPLYTLGIVSGLVWAKPVFGGVVTGDPKEVVSIVIWALLSVLFNNRVTKGWRGRKPAQLAVFIFILCLFSIVVVNTFMETHHAFIRR</sequence>
<dbReference type="STRING" id="571438.SAMN05192586_103148"/>
<dbReference type="Pfam" id="PF01578">
    <property type="entry name" value="Cytochrom_C_asm"/>
    <property type="match status" value="1"/>
</dbReference>
<keyword evidence="2 6" id="KW-0812">Transmembrane</keyword>
<dbReference type="EMBL" id="FNBX01000003">
    <property type="protein sequence ID" value="SDF28612.1"/>
    <property type="molecule type" value="Genomic_DNA"/>
</dbReference>
<feature type="domain" description="Cytochrome c assembly protein" evidence="7">
    <location>
        <begin position="69"/>
        <end position="269"/>
    </location>
</feature>
<feature type="transmembrane region" description="Helical" evidence="6">
    <location>
        <begin position="247"/>
        <end position="266"/>
    </location>
</feature>
<dbReference type="GO" id="GO:0005886">
    <property type="term" value="C:plasma membrane"/>
    <property type="evidence" value="ECO:0007669"/>
    <property type="project" value="TreeGrafter"/>
</dbReference>
<keyword evidence="4 6" id="KW-1133">Transmembrane helix</keyword>
<dbReference type="RefSeq" id="WP_092152900.1">
    <property type="nucleotide sequence ID" value="NZ_FNBX01000003.1"/>
</dbReference>
<evidence type="ECO:0000256" key="1">
    <source>
        <dbReference type="ARBA" id="ARBA00004141"/>
    </source>
</evidence>
<keyword evidence="3" id="KW-0201">Cytochrome c-type biogenesis</keyword>
<evidence type="ECO:0000256" key="3">
    <source>
        <dbReference type="ARBA" id="ARBA00022748"/>
    </source>
</evidence>
<dbReference type="Proteomes" id="UP000199355">
    <property type="component" value="Unassembled WGS sequence"/>
</dbReference>
<evidence type="ECO:0000256" key="6">
    <source>
        <dbReference type="SAM" id="Phobius"/>
    </source>
</evidence>
<gene>
    <name evidence="8" type="ORF">SAMN05192586_103148</name>
</gene>
<accession>A0A1G7JUP1</accession>
<evidence type="ECO:0000256" key="2">
    <source>
        <dbReference type="ARBA" id="ARBA00022692"/>
    </source>
</evidence>
<feature type="transmembrane region" description="Helical" evidence="6">
    <location>
        <begin position="39"/>
        <end position="60"/>
    </location>
</feature>
<dbReference type="InterPro" id="IPR002541">
    <property type="entry name" value="Cyt_c_assembly"/>
</dbReference>
<evidence type="ECO:0000256" key="5">
    <source>
        <dbReference type="ARBA" id="ARBA00023136"/>
    </source>
</evidence>
<evidence type="ECO:0000259" key="7">
    <source>
        <dbReference type="Pfam" id="PF01578"/>
    </source>
</evidence>
<proteinExistence type="predicted"/>
<evidence type="ECO:0000313" key="9">
    <source>
        <dbReference type="Proteomes" id="UP000199355"/>
    </source>
</evidence>
<dbReference type="AlphaFoldDB" id="A0A1G7JUP1"/>
<feature type="transmembrane region" description="Helical" evidence="6">
    <location>
        <begin position="6"/>
        <end position="27"/>
    </location>
</feature>
<dbReference type="PANTHER" id="PTHR30071">
    <property type="entry name" value="HEME EXPORTER PROTEIN C"/>
    <property type="match status" value="1"/>
</dbReference>
<feature type="transmembrane region" description="Helical" evidence="6">
    <location>
        <begin position="66"/>
        <end position="85"/>
    </location>
</feature>
<feature type="transmembrane region" description="Helical" evidence="6">
    <location>
        <begin position="218"/>
        <end position="235"/>
    </location>
</feature>
<keyword evidence="9" id="KW-1185">Reference proteome</keyword>
<feature type="transmembrane region" description="Helical" evidence="6">
    <location>
        <begin position="180"/>
        <end position="203"/>
    </location>
</feature>